<dbReference type="WBParaSite" id="nRc.2.0.1.t27676-RA">
    <property type="protein sequence ID" value="nRc.2.0.1.t27676-RA"/>
    <property type="gene ID" value="nRc.2.0.1.g27676"/>
</dbReference>
<evidence type="ECO:0000313" key="2">
    <source>
        <dbReference type="WBParaSite" id="nRc.2.0.1.t27676-RA"/>
    </source>
</evidence>
<dbReference type="AlphaFoldDB" id="A0A915JP08"/>
<keyword evidence="1" id="KW-1185">Reference proteome</keyword>
<organism evidence="1 2">
    <name type="scientific">Romanomermis culicivorax</name>
    <name type="common">Nematode worm</name>
    <dbReference type="NCBI Taxonomy" id="13658"/>
    <lineage>
        <taxon>Eukaryota</taxon>
        <taxon>Metazoa</taxon>
        <taxon>Ecdysozoa</taxon>
        <taxon>Nematoda</taxon>
        <taxon>Enoplea</taxon>
        <taxon>Dorylaimia</taxon>
        <taxon>Mermithida</taxon>
        <taxon>Mermithoidea</taxon>
        <taxon>Mermithidae</taxon>
        <taxon>Romanomermis</taxon>
    </lineage>
</organism>
<evidence type="ECO:0000313" key="1">
    <source>
        <dbReference type="Proteomes" id="UP000887565"/>
    </source>
</evidence>
<accession>A0A915JP08</accession>
<protein>
    <submittedName>
        <fullName evidence="2">Uncharacterized protein</fullName>
    </submittedName>
</protein>
<reference evidence="2" key="1">
    <citation type="submission" date="2022-11" db="UniProtKB">
        <authorList>
            <consortium name="WormBaseParasite"/>
        </authorList>
    </citation>
    <scope>IDENTIFICATION</scope>
</reference>
<dbReference type="Proteomes" id="UP000887565">
    <property type="component" value="Unplaced"/>
</dbReference>
<name>A0A915JP08_ROMCU</name>
<proteinExistence type="predicted"/>
<sequence>MTSKDRKPFMQQNLPPTAWKQYSNKLVEPIKKLLKNVFFDECLIKGMIKLTENLNSEQRAVVRYSMQKGKRLVLASKSISFDVLKAWGCCRFQPKTRIKKGKDQNLKLLSLASTIEASTMIKPPGNLSHLRNYLGDYLPVALSLAVGYLTVVVEHCSDDNNMPHLDFVLYY</sequence>